<protein>
    <submittedName>
        <fullName evidence="2">Uncharacterized protein</fullName>
    </submittedName>
</protein>
<feature type="region of interest" description="Disordered" evidence="1">
    <location>
        <begin position="284"/>
        <end position="315"/>
    </location>
</feature>
<feature type="region of interest" description="Disordered" evidence="1">
    <location>
        <begin position="1"/>
        <end position="22"/>
    </location>
</feature>
<dbReference type="InterPro" id="IPR026049">
    <property type="entry name" value="C2orf42"/>
</dbReference>
<feature type="region of interest" description="Disordered" evidence="1">
    <location>
        <begin position="143"/>
        <end position="171"/>
    </location>
</feature>
<comment type="caution">
    <text evidence="2">The sequence shown here is derived from an EMBL/GenBank/DDBJ whole genome shotgun (WGS) entry which is preliminary data.</text>
</comment>
<dbReference type="AlphaFoldDB" id="A0A9W9ZZ25"/>
<reference evidence="2" key="1">
    <citation type="submission" date="2023-01" db="EMBL/GenBank/DDBJ databases">
        <title>Genome assembly of the deep-sea coral Lophelia pertusa.</title>
        <authorList>
            <person name="Herrera S."/>
            <person name="Cordes E."/>
        </authorList>
    </citation>
    <scope>NUCLEOTIDE SEQUENCE</scope>
    <source>
        <strain evidence="2">USNM1676648</strain>
        <tissue evidence="2">Polyp</tissue>
    </source>
</reference>
<feature type="compositionally biased region" description="Polar residues" evidence="1">
    <location>
        <begin position="1"/>
        <end position="17"/>
    </location>
</feature>
<evidence type="ECO:0000313" key="3">
    <source>
        <dbReference type="Proteomes" id="UP001163046"/>
    </source>
</evidence>
<organism evidence="2 3">
    <name type="scientific">Desmophyllum pertusum</name>
    <dbReference type="NCBI Taxonomy" id="174260"/>
    <lineage>
        <taxon>Eukaryota</taxon>
        <taxon>Metazoa</taxon>
        <taxon>Cnidaria</taxon>
        <taxon>Anthozoa</taxon>
        <taxon>Hexacorallia</taxon>
        <taxon>Scleractinia</taxon>
        <taxon>Caryophylliina</taxon>
        <taxon>Caryophylliidae</taxon>
        <taxon>Desmophyllum</taxon>
    </lineage>
</organism>
<dbReference type="PANTHER" id="PTHR13518">
    <property type="entry name" value="PUTATIVE TREBLE-CLEF ZINC-FINGER C2ORF42 FAMILY MEMBER"/>
    <property type="match status" value="1"/>
</dbReference>
<dbReference type="PANTHER" id="PTHR13518:SF1">
    <property type="entry name" value="C2ORF42 HOMOLOG"/>
    <property type="match status" value="1"/>
</dbReference>
<proteinExistence type="predicted"/>
<feature type="compositionally biased region" description="Basic residues" evidence="1">
    <location>
        <begin position="146"/>
        <end position="155"/>
    </location>
</feature>
<dbReference type="GO" id="GO:0005634">
    <property type="term" value="C:nucleus"/>
    <property type="evidence" value="ECO:0007669"/>
    <property type="project" value="TreeGrafter"/>
</dbReference>
<evidence type="ECO:0000313" key="2">
    <source>
        <dbReference type="EMBL" id="KAJ7389794.1"/>
    </source>
</evidence>
<sequence length="712" mass="78489">MSNDTMWGDQSSEQDSTPAPMLESTLIGGADDHVIVKLLTSNTTCSSNGSEVLTKLLAGSATSPAAITVGTTILFSSLQSQGLRKIEPKPADSGIDNERDEVDSETSASGRLLGINATRRGVKTCPLCMKKIGYRSKQCKFCSPSKQRKRSRKSQQSKESRKDDGRDHSNIQMDIVVMASETEVATSEISNTAEVASKQVVEDSEPAATAVTYDQETQQNITAVEAIDPETAQQNGSEQVMGKKNYHTSLQDLIHTLLVQNQNNSVYIAPDHQVEADKLGTELQNSNQQEDDDDEEVKQEQEHTEVSAGTVGSPENTYDANSVALFLGHLAQQNGKKIRTALNPVIDNTQPGMMSVSSLIGVKTKHVVIEDDMSSQAKYRKIRPKSIDEGPAVLEIQPSVASTVEEDLVDNVVEMKPTESQLRMLPGNATRRGVMPCQKCQCLIGCRSKVCKHCNFLLNESNPPFKQNRKHMRQAIQLHIPSNSAVTVFSVRRSKAGPDHRCFVWCERNDPENRMRDVYSCDYPPCVTARELGNKPMSFVCEHAKICRSQGSSAISRVLELNREKLSSEFFSEEVSNSLKELNRQCNNKSVPLVQGVSDRTFVVVDQLHTDQGSSLATDLIGFVHVRFERTKINGCWQTQVFCTGRPCMAWNPVFSCVVNNGSSAPPSLLRSVNCIHYSACLWAITSDEKLEQEFKLYLDGARAKVNSSDVA</sequence>
<name>A0A9W9ZZ25_9CNID</name>
<keyword evidence="3" id="KW-1185">Reference proteome</keyword>
<dbReference type="EMBL" id="MU825425">
    <property type="protein sequence ID" value="KAJ7389794.1"/>
    <property type="molecule type" value="Genomic_DNA"/>
</dbReference>
<dbReference type="Proteomes" id="UP001163046">
    <property type="component" value="Unassembled WGS sequence"/>
</dbReference>
<feature type="compositionally biased region" description="Basic and acidic residues" evidence="1">
    <location>
        <begin position="156"/>
        <end position="169"/>
    </location>
</feature>
<feature type="region of interest" description="Disordered" evidence="1">
    <location>
        <begin position="85"/>
        <end position="108"/>
    </location>
</feature>
<accession>A0A9W9ZZ25</accession>
<dbReference type="OrthoDB" id="6506929at2759"/>
<gene>
    <name evidence="2" type="ORF">OS493_029218</name>
</gene>
<evidence type="ECO:0000256" key="1">
    <source>
        <dbReference type="SAM" id="MobiDB-lite"/>
    </source>
</evidence>